<accession>A0A7Z2W0J5</accession>
<dbReference type="AlphaFoldDB" id="A0A7Z2W0J5"/>
<dbReference type="InterPro" id="IPR011008">
    <property type="entry name" value="Dimeric_a/b-barrel"/>
</dbReference>
<evidence type="ECO:0000256" key="1">
    <source>
        <dbReference type="ARBA" id="ARBA00001970"/>
    </source>
</evidence>
<dbReference type="PANTHER" id="PTHR30521">
    <property type="entry name" value="DEFERROCHELATASE/PEROXIDASE"/>
    <property type="match status" value="1"/>
</dbReference>
<keyword evidence="3" id="KW-0479">Metal-binding</keyword>
<evidence type="ECO:0000256" key="3">
    <source>
        <dbReference type="ARBA" id="ARBA00022723"/>
    </source>
</evidence>
<keyword evidence="5" id="KW-0408">Iron</keyword>
<evidence type="ECO:0000256" key="6">
    <source>
        <dbReference type="SAM" id="MobiDB-lite"/>
    </source>
</evidence>
<dbReference type="GO" id="GO:0004601">
    <property type="term" value="F:peroxidase activity"/>
    <property type="evidence" value="ECO:0007669"/>
    <property type="project" value="UniProtKB-KW"/>
</dbReference>
<evidence type="ECO:0000256" key="4">
    <source>
        <dbReference type="ARBA" id="ARBA00023002"/>
    </source>
</evidence>
<dbReference type="Pfam" id="PF20628">
    <property type="entry name" value="Dyp_perox_C"/>
    <property type="match status" value="1"/>
</dbReference>
<evidence type="ECO:0000256" key="5">
    <source>
        <dbReference type="ARBA" id="ARBA00023004"/>
    </source>
</evidence>
<dbReference type="EMBL" id="CP051685">
    <property type="protein sequence ID" value="QJE02534.1"/>
    <property type="molecule type" value="Genomic_DNA"/>
</dbReference>
<keyword evidence="4" id="KW-0560">Oxidoreductase</keyword>
<dbReference type="PROSITE" id="PS51404">
    <property type="entry name" value="DYP_PEROXIDASE"/>
    <property type="match status" value="1"/>
</dbReference>
<dbReference type="RefSeq" id="WP_170204618.1">
    <property type="nucleotide sequence ID" value="NZ_CP051685.1"/>
</dbReference>
<organism evidence="8 9">
    <name type="scientific">Massilia forsythiae</name>
    <dbReference type="NCBI Taxonomy" id="2728020"/>
    <lineage>
        <taxon>Bacteria</taxon>
        <taxon>Pseudomonadati</taxon>
        <taxon>Pseudomonadota</taxon>
        <taxon>Betaproteobacteria</taxon>
        <taxon>Burkholderiales</taxon>
        <taxon>Oxalobacteraceae</taxon>
        <taxon>Telluria group</taxon>
        <taxon>Massilia</taxon>
    </lineage>
</organism>
<proteinExistence type="predicted"/>
<dbReference type="GO" id="GO:0005829">
    <property type="term" value="C:cytosol"/>
    <property type="evidence" value="ECO:0007669"/>
    <property type="project" value="TreeGrafter"/>
</dbReference>
<dbReference type="InterPro" id="IPR048328">
    <property type="entry name" value="Dyp_perox_C"/>
</dbReference>
<feature type="domain" description="Dyp-type peroxidase C-terminal" evidence="7">
    <location>
        <begin position="308"/>
        <end position="464"/>
    </location>
</feature>
<dbReference type="GO" id="GO:0020037">
    <property type="term" value="F:heme binding"/>
    <property type="evidence" value="ECO:0007669"/>
    <property type="project" value="InterPro"/>
</dbReference>
<dbReference type="InterPro" id="IPR006314">
    <property type="entry name" value="Dyp_peroxidase"/>
</dbReference>
<evidence type="ECO:0000256" key="2">
    <source>
        <dbReference type="ARBA" id="ARBA00022559"/>
    </source>
</evidence>
<name>A0A7Z2W0J5_9BURK</name>
<dbReference type="GO" id="GO:0046872">
    <property type="term" value="F:metal ion binding"/>
    <property type="evidence" value="ECO:0007669"/>
    <property type="project" value="UniProtKB-KW"/>
</dbReference>
<comment type="cofactor">
    <cofactor evidence="1">
        <name>heme b</name>
        <dbReference type="ChEBI" id="CHEBI:60344"/>
    </cofactor>
</comment>
<dbReference type="KEGG" id="mfy:HH212_22995"/>
<gene>
    <name evidence="8" type="ORF">HH212_22995</name>
</gene>
<dbReference type="PANTHER" id="PTHR30521:SF5">
    <property type="entry name" value="BLR4509 PROTEIN"/>
    <property type="match status" value="1"/>
</dbReference>
<evidence type="ECO:0000313" key="9">
    <source>
        <dbReference type="Proteomes" id="UP000502415"/>
    </source>
</evidence>
<reference evidence="8 9" key="1">
    <citation type="submission" date="2020-04" db="EMBL/GenBank/DDBJ databases">
        <title>Genome sequencing of novel species.</title>
        <authorList>
            <person name="Heo J."/>
            <person name="Kim S.-J."/>
            <person name="Kim J.-S."/>
            <person name="Hong S.-B."/>
            <person name="Kwon S.-W."/>
        </authorList>
    </citation>
    <scope>NUCLEOTIDE SEQUENCE [LARGE SCALE GENOMIC DNA]</scope>
    <source>
        <strain evidence="8 9">GN2-R2</strain>
    </source>
</reference>
<dbReference type="Proteomes" id="UP000502415">
    <property type="component" value="Chromosome"/>
</dbReference>
<feature type="region of interest" description="Disordered" evidence="6">
    <location>
        <begin position="177"/>
        <end position="200"/>
    </location>
</feature>
<sequence length="539" mass="60590">MRLALFYQNAMFNIQSTIMLPRFFFDDAVSMFSRKTYLGQYLLANVFTTSILHKPSPALCHKGDAMPLEMNKPFSWKKALEGADDNALAGTAMLNDLQGNILKSHGRMHSVNMFLAFDPDRREQALTFIRQIGREVTSSMHQLITTDLFKAGQTNSGPYIGFFLTSKGYDVLRKEEAKPEDDAFRQGMDGRPLGDPNRERWDPTFTRNIHALLILAADNEERQKELHKIYQNRINDTDAAVEEIGWEIGSPQLNDDGNPLEHFGYVDGRSQPLALVEDIEREKNENGGIGKWDPSIPLNQLLVRCPGGQSDLSFGSYFVFRKLEQNVKGFKEAEKELGHTLGDIDERAGASVVGRFENGTPVAKFDDEQPVKVRGNAGVLNNFNYTGDEDGLKCPFAAHIRKTNPRSDEKNSKSMLMARRGVTYGNRTDGPNDDNMDTKPTTNVGLLFMAYQSSIENQFEATQTRANKPIFNEHHTGIDPVIGVAVIENAGLTKDDQNKQIYPKIWGKELSKPTEFFGFVKMKGGEYFFAPSISFLRSI</sequence>
<evidence type="ECO:0000313" key="8">
    <source>
        <dbReference type="EMBL" id="QJE02534.1"/>
    </source>
</evidence>
<protein>
    <submittedName>
        <fullName evidence="8">Peroxidase</fullName>
    </submittedName>
</protein>
<evidence type="ECO:0000259" key="7">
    <source>
        <dbReference type="Pfam" id="PF20628"/>
    </source>
</evidence>
<keyword evidence="9" id="KW-1185">Reference proteome</keyword>
<dbReference type="SUPFAM" id="SSF54909">
    <property type="entry name" value="Dimeric alpha+beta barrel"/>
    <property type="match status" value="1"/>
</dbReference>
<keyword evidence="2 8" id="KW-0575">Peroxidase</keyword>